<accession>A0A507CKZ1</accession>
<feature type="region of interest" description="Disordered" evidence="1">
    <location>
        <begin position="141"/>
        <end position="175"/>
    </location>
</feature>
<keyword evidence="3" id="KW-1185">Reference proteome</keyword>
<comment type="caution">
    <text evidence="2">The sequence shown here is derived from an EMBL/GenBank/DDBJ whole genome shotgun (WGS) entry which is preliminary data.</text>
</comment>
<proteinExistence type="predicted"/>
<organism evidence="2 3">
    <name type="scientific">Synchytrium endobioticum</name>
    <dbReference type="NCBI Taxonomy" id="286115"/>
    <lineage>
        <taxon>Eukaryota</taxon>
        <taxon>Fungi</taxon>
        <taxon>Fungi incertae sedis</taxon>
        <taxon>Chytridiomycota</taxon>
        <taxon>Chytridiomycota incertae sedis</taxon>
        <taxon>Chytridiomycetes</taxon>
        <taxon>Synchytriales</taxon>
        <taxon>Synchytriaceae</taxon>
        <taxon>Synchytrium</taxon>
    </lineage>
</organism>
<evidence type="ECO:0000256" key="1">
    <source>
        <dbReference type="SAM" id="MobiDB-lite"/>
    </source>
</evidence>
<reference evidence="2 3" key="1">
    <citation type="journal article" date="2019" name="Sci. Rep.">
        <title>Comparative genomics of chytrid fungi reveal insights into the obligate biotrophic and pathogenic lifestyle of Synchytrium endobioticum.</title>
        <authorList>
            <person name="van de Vossenberg B.T.L.H."/>
            <person name="Warris S."/>
            <person name="Nguyen H.D.T."/>
            <person name="van Gent-Pelzer M.P.E."/>
            <person name="Joly D.L."/>
            <person name="van de Geest H.C."/>
            <person name="Bonants P.J.M."/>
            <person name="Smith D.S."/>
            <person name="Levesque C.A."/>
            <person name="van der Lee T.A.J."/>
        </authorList>
    </citation>
    <scope>NUCLEOTIDE SEQUENCE [LARGE SCALE GENOMIC DNA]</scope>
    <source>
        <strain evidence="2 3">MB42</strain>
    </source>
</reference>
<name>A0A507CKZ1_9FUNG</name>
<dbReference type="Proteomes" id="UP000317494">
    <property type="component" value="Unassembled WGS sequence"/>
</dbReference>
<dbReference type="VEuPathDB" id="FungiDB:SeMB42_g06630"/>
<evidence type="ECO:0000313" key="2">
    <source>
        <dbReference type="EMBL" id="TPX38625.1"/>
    </source>
</evidence>
<gene>
    <name evidence="2" type="ORF">SeMB42_g06630</name>
</gene>
<protein>
    <submittedName>
        <fullName evidence="2">Uncharacterized protein</fullName>
    </submittedName>
</protein>
<evidence type="ECO:0000313" key="3">
    <source>
        <dbReference type="Proteomes" id="UP000317494"/>
    </source>
</evidence>
<dbReference type="AlphaFoldDB" id="A0A507CKZ1"/>
<dbReference type="EMBL" id="QEAN01000387">
    <property type="protein sequence ID" value="TPX38625.1"/>
    <property type="molecule type" value="Genomic_DNA"/>
</dbReference>
<sequence>MRSLYWWRRGGLQEVPITQFYITYLVLFSKNARYGVATRHQHRAGLINHDSQFFKTYCTCTERKARPRNQIHQKSTPYLATWNELLLTCETVKNVSSGTFPPPPPVRHHSTMHASLILAAVAVLAHHCLCIGEGPSGMAAPQPGYPAQPDGMNAAPPGADGMKAPPQHSTDQPITQTLKRPFPTYVTETITETAKIPEIKTVYYTSTVKAPYPVTQTVAQYVTLTTKVPYPVLETKNQMITTTVTVPVPVPTKQPVPVVVYETVKAVVTQKVPIPVEVPIKVPVVHYEKVVVGVPAKQRRHGKKEYEAL</sequence>